<evidence type="ECO:0000313" key="2">
    <source>
        <dbReference type="EMBL" id="RKO86953.1"/>
    </source>
</evidence>
<feature type="compositionally biased region" description="Polar residues" evidence="1">
    <location>
        <begin position="556"/>
        <end position="568"/>
    </location>
</feature>
<gene>
    <name evidence="2" type="ORF">BDK51DRAFT_25894</name>
</gene>
<name>A0A4P9W6G2_9FUNG</name>
<evidence type="ECO:0000256" key="1">
    <source>
        <dbReference type="SAM" id="MobiDB-lite"/>
    </source>
</evidence>
<feature type="compositionally biased region" description="Basic and acidic residues" evidence="1">
    <location>
        <begin position="669"/>
        <end position="689"/>
    </location>
</feature>
<feature type="compositionally biased region" description="Basic residues" evidence="1">
    <location>
        <begin position="296"/>
        <end position="305"/>
    </location>
</feature>
<sequence length="716" mass="80226">MSVFLCLLFRQRQSGSSTCRPAKKWPSTGTEWWINPYKPLRRLIGMVTEWEIGHWEISISKRMWGRSGTGTDKEIGHWKPMREPAAEETNRETSHRDPIRRRSGPGTYRVMRCFDVGSGEGDQKFNQNCRVCLNYGLGIRNPALVAIIIVLPCAPHTPSLPSSANRIQRDLGRTESKLDRQAIGEKMCPYKLVTPNSSTGREAGRSVMLNWSNIRQAGRIEPDRSNGRVSGKIILNHSNGWDSGTVALDQSNGWEAGRIAQNWSSGGITLPWSDGKEAARRIAPNESKEANWSNRAKARRIKPRSSHGGDARTITLNQRDNKEAGIIRMIVMVYGICHPLSCYPDNPNEGIILDEGHKLAAMAQFREHYLDSHATKKISHKVHVLWFETNPLRSECMVISTEWNSRHGLESLYLFTAEVDLIDSRWDCFYPKRMHPANKWGPDGWHQSLFQVSTFWGLISDFGMRRKSGKDHNVELEEYLKYEGPTVANTLNFKGTTHHVLYLLDVSTQDPTFVVMLAKGFCNGSVWISKEEKLDTHWTQEKFGADPERGQDVGGRSQNTLQIDQSHTCAGGSRQGRRRGETRRSRHQVAKEAESAKGAKVSDKTKRAEAAKVLKEAEEAGRKDAEHLEDKQTKSFNDVTAVDKPAELSSVHSPRTGKVSKSVAILVDSDGKADPPDPYDAKKEPKGDLPVDVQWDVSIDSTSTIKANKSADAIAA</sequence>
<dbReference type="EMBL" id="KZ997787">
    <property type="protein sequence ID" value="RKO86953.1"/>
    <property type="molecule type" value="Genomic_DNA"/>
</dbReference>
<feature type="compositionally biased region" description="Basic and acidic residues" evidence="1">
    <location>
        <begin position="578"/>
        <end position="633"/>
    </location>
</feature>
<proteinExistence type="predicted"/>
<evidence type="ECO:0000313" key="3">
    <source>
        <dbReference type="Proteomes" id="UP000269721"/>
    </source>
</evidence>
<feature type="region of interest" description="Disordered" evidence="1">
    <location>
        <begin position="70"/>
        <end position="103"/>
    </location>
</feature>
<keyword evidence="3" id="KW-1185">Reference proteome</keyword>
<protein>
    <submittedName>
        <fullName evidence="2">Uncharacterized protein</fullName>
    </submittedName>
</protein>
<dbReference type="AlphaFoldDB" id="A0A4P9W6G2"/>
<reference evidence="3" key="1">
    <citation type="journal article" date="2018" name="Nat. Microbiol.">
        <title>Leveraging single-cell genomics to expand the fungal tree of life.</title>
        <authorList>
            <person name="Ahrendt S.R."/>
            <person name="Quandt C.A."/>
            <person name="Ciobanu D."/>
            <person name="Clum A."/>
            <person name="Salamov A."/>
            <person name="Andreopoulos B."/>
            <person name="Cheng J.F."/>
            <person name="Woyke T."/>
            <person name="Pelin A."/>
            <person name="Henrissat B."/>
            <person name="Reynolds N.K."/>
            <person name="Benny G.L."/>
            <person name="Smith M.E."/>
            <person name="James T.Y."/>
            <person name="Grigoriev I.V."/>
        </authorList>
    </citation>
    <scope>NUCLEOTIDE SEQUENCE [LARGE SCALE GENOMIC DNA]</scope>
</reference>
<organism evidence="2 3">
    <name type="scientific">Blyttiomyces helicus</name>
    <dbReference type="NCBI Taxonomy" id="388810"/>
    <lineage>
        <taxon>Eukaryota</taxon>
        <taxon>Fungi</taxon>
        <taxon>Fungi incertae sedis</taxon>
        <taxon>Chytridiomycota</taxon>
        <taxon>Chytridiomycota incertae sedis</taxon>
        <taxon>Chytridiomycetes</taxon>
        <taxon>Chytridiomycetes incertae sedis</taxon>
        <taxon>Blyttiomyces</taxon>
    </lineage>
</organism>
<accession>A0A4P9W6G2</accession>
<dbReference type="Proteomes" id="UP000269721">
    <property type="component" value="Unassembled WGS sequence"/>
</dbReference>
<feature type="region of interest" description="Disordered" evidence="1">
    <location>
        <begin position="285"/>
        <end position="312"/>
    </location>
</feature>
<feature type="region of interest" description="Disordered" evidence="1">
    <location>
        <begin position="543"/>
        <end position="692"/>
    </location>
</feature>
<feature type="compositionally biased region" description="Basic and acidic residues" evidence="1">
    <location>
        <begin position="71"/>
        <end position="97"/>
    </location>
</feature>